<dbReference type="Proteomes" id="UP000276133">
    <property type="component" value="Unassembled WGS sequence"/>
</dbReference>
<dbReference type="GO" id="GO:0016020">
    <property type="term" value="C:membrane"/>
    <property type="evidence" value="ECO:0007669"/>
    <property type="project" value="TreeGrafter"/>
</dbReference>
<dbReference type="PANTHER" id="PTHR45820:SF4">
    <property type="entry name" value="ZINC TRANSPORTER 63C, ISOFORM F"/>
    <property type="match status" value="1"/>
</dbReference>
<dbReference type="OrthoDB" id="29444at2759"/>
<evidence type="ECO:0000313" key="4">
    <source>
        <dbReference type="Proteomes" id="UP000276133"/>
    </source>
</evidence>
<comment type="caution">
    <text evidence="3">The sequence shown here is derived from an EMBL/GenBank/DDBJ whole genome shotgun (WGS) entry which is preliminary data.</text>
</comment>
<dbReference type="GO" id="GO:0006882">
    <property type="term" value="P:intracellular zinc ion homeostasis"/>
    <property type="evidence" value="ECO:0007669"/>
    <property type="project" value="TreeGrafter"/>
</dbReference>
<name>A0A3M7PRZ1_BRAPC</name>
<dbReference type="EMBL" id="REGN01009136">
    <property type="protein sequence ID" value="RNA01876.1"/>
    <property type="molecule type" value="Genomic_DNA"/>
</dbReference>
<feature type="non-terminal residue" evidence="3">
    <location>
        <position position="1"/>
    </location>
</feature>
<evidence type="ECO:0000313" key="3">
    <source>
        <dbReference type="EMBL" id="RNA01876.1"/>
    </source>
</evidence>
<dbReference type="GO" id="GO:0010312">
    <property type="term" value="P:detoxification of zinc ion"/>
    <property type="evidence" value="ECO:0007669"/>
    <property type="project" value="TreeGrafter"/>
</dbReference>
<comment type="similarity">
    <text evidence="1">Belongs to the cation diffusion facilitator (CDF) transporter (TC 2.A.4) family. SLC30A subfamily.</text>
</comment>
<dbReference type="PANTHER" id="PTHR45820">
    <property type="entry name" value="FI23527P1"/>
    <property type="match status" value="1"/>
</dbReference>
<evidence type="ECO:0000256" key="2">
    <source>
        <dbReference type="ARBA" id="ARBA00022833"/>
    </source>
</evidence>
<dbReference type="GO" id="GO:0005385">
    <property type="term" value="F:zinc ion transmembrane transporter activity"/>
    <property type="evidence" value="ECO:0007669"/>
    <property type="project" value="TreeGrafter"/>
</dbReference>
<dbReference type="AlphaFoldDB" id="A0A3M7PRZ1"/>
<keyword evidence="4" id="KW-1185">Reference proteome</keyword>
<evidence type="ECO:0000256" key="1">
    <source>
        <dbReference type="ARBA" id="ARBA00008873"/>
    </source>
</evidence>
<sequence length="130" mass="15396">TVPLNVDLKEAKRELNKIEGVLDIHHFHVWTLNSDCIIGTVHVRILHNYRIHSLTIQLEHEHPTEEYDNCVLKECCKFQCCSRKYAVTANFVLQDGMNDLRLFTIRELKFSEVCSKRKSKFLWGEYFEIN</sequence>
<proteinExistence type="inferred from homology"/>
<keyword evidence="2" id="KW-0862">Zinc</keyword>
<accession>A0A3M7PRZ1</accession>
<reference evidence="3 4" key="1">
    <citation type="journal article" date="2018" name="Sci. Rep.">
        <title>Genomic signatures of local adaptation to the degree of environmental predictability in rotifers.</title>
        <authorList>
            <person name="Franch-Gras L."/>
            <person name="Hahn C."/>
            <person name="Garcia-Roger E.M."/>
            <person name="Carmona M.J."/>
            <person name="Serra M."/>
            <person name="Gomez A."/>
        </authorList>
    </citation>
    <scope>NUCLEOTIDE SEQUENCE [LARGE SCALE GENOMIC DNA]</scope>
    <source>
        <strain evidence="3">HYR1</strain>
    </source>
</reference>
<gene>
    <name evidence="3" type="ORF">BpHYR1_029358</name>
</gene>
<protein>
    <submittedName>
        <fullName evidence="3">Cation efflux: zinc transporter</fullName>
    </submittedName>
</protein>
<organism evidence="3 4">
    <name type="scientific">Brachionus plicatilis</name>
    <name type="common">Marine rotifer</name>
    <name type="synonym">Brachionus muelleri</name>
    <dbReference type="NCBI Taxonomy" id="10195"/>
    <lineage>
        <taxon>Eukaryota</taxon>
        <taxon>Metazoa</taxon>
        <taxon>Spiralia</taxon>
        <taxon>Gnathifera</taxon>
        <taxon>Rotifera</taxon>
        <taxon>Eurotatoria</taxon>
        <taxon>Monogononta</taxon>
        <taxon>Pseudotrocha</taxon>
        <taxon>Ploima</taxon>
        <taxon>Brachionidae</taxon>
        <taxon>Brachionus</taxon>
    </lineage>
</organism>